<protein>
    <submittedName>
        <fullName evidence="1">Uncharacterized protein</fullName>
    </submittedName>
</protein>
<dbReference type="AlphaFoldDB" id="A0A0C1IQ92"/>
<dbReference type="Proteomes" id="UP000031408">
    <property type="component" value="Unassembled WGS sequence"/>
</dbReference>
<gene>
    <name evidence="1" type="ORF">OI18_21890</name>
</gene>
<name>A0A0C1IQ92_9BACT</name>
<dbReference type="STRING" id="1349421.OI18_21890"/>
<reference evidence="1 2" key="1">
    <citation type="submission" date="2014-11" db="EMBL/GenBank/DDBJ databases">
        <title>Genome sequence of Flavihumibacter solisilvae 3-3.</title>
        <authorList>
            <person name="Zhou G."/>
            <person name="Li M."/>
            <person name="Wang G."/>
        </authorList>
    </citation>
    <scope>NUCLEOTIDE SEQUENCE [LARGE SCALE GENOMIC DNA]</scope>
    <source>
        <strain evidence="1 2">3-3</strain>
    </source>
</reference>
<organism evidence="1 2">
    <name type="scientific">Flavihumibacter solisilvae</name>
    <dbReference type="NCBI Taxonomy" id="1349421"/>
    <lineage>
        <taxon>Bacteria</taxon>
        <taxon>Pseudomonadati</taxon>
        <taxon>Bacteroidota</taxon>
        <taxon>Chitinophagia</taxon>
        <taxon>Chitinophagales</taxon>
        <taxon>Chitinophagaceae</taxon>
        <taxon>Flavihumibacter</taxon>
    </lineage>
</organism>
<keyword evidence="2" id="KW-1185">Reference proteome</keyword>
<evidence type="ECO:0000313" key="2">
    <source>
        <dbReference type="Proteomes" id="UP000031408"/>
    </source>
</evidence>
<comment type="caution">
    <text evidence="1">The sequence shown here is derived from an EMBL/GenBank/DDBJ whole genome shotgun (WGS) entry which is preliminary data.</text>
</comment>
<accession>A0A0C1IQ92</accession>
<dbReference type="EMBL" id="JSVC01000034">
    <property type="protein sequence ID" value="KIC92634.1"/>
    <property type="molecule type" value="Genomic_DNA"/>
</dbReference>
<evidence type="ECO:0000313" key="1">
    <source>
        <dbReference type="EMBL" id="KIC92634.1"/>
    </source>
</evidence>
<sequence>MIDPNKIENIGYTAVRRLRHQKFQRGLPFLIASKDLPKTEAYLEYPSGQIDIVSVKGRDFLIVRHLTNTEADTIRARHHLCKYASFGY</sequence>
<proteinExistence type="predicted"/>